<feature type="region of interest" description="Disordered" evidence="2">
    <location>
        <begin position="96"/>
        <end position="260"/>
    </location>
</feature>
<accession>A0A1A9WKH0</accession>
<dbReference type="VEuPathDB" id="VectorBase:GBRI022951"/>
<reference evidence="4" key="1">
    <citation type="submission" date="2014-03" db="EMBL/GenBank/DDBJ databases">
        <authorList>
            <person name="Aksoy S."/>
            <person name="Warren W."/>
            <person name="Wilson R.K."/>
        </authorList>
    </citation>
    <scope>NUCLEOTIDE SEQUENCE [LARGE SCALE GENOMIC DNA]</scope>
    <source>
        <strain evidence="4">IAEA</strain>
    </source>
</reference>
<name>A0A1A9WKH0_9MUSC</name>
<organism evidence="3 4">
    <name type="scientific">Glossina brevipalpis</name>
    <dbReference type="NCBI Taxonomy" id="37001"/>
    <lineage>
        <taxon>Eukaryota</taxon>
        <taxon>Metazoa</taxon>
        <taxon>Ecdysozoa</taxon>
        <taxon>Arthropoda</taxon>
        <taxon>Hexapoda</taxon>
        <taxon>Insecta</taxon>
        <taxon>Pterygota</taxon>
        <taxon>Neoptera</taxon>
        <taxon>Endopterygota</taxon>
        <taxon>Diptera</taxon>
        <taxon>Brachycera</taxon>
        <taxon>Muscomorpha</taxon>
        <taxon>Hippoboscoidea</taxon>
        <taxon>Glossinidae</taxon>
        <taxon>Glossina</taxon>
    </lineage>
</organism>
<feature type="compositionally biased region" description="Basic residues" evidence="2">
    <location>
        <begin position="578"/>
        <end position="592"/>
    </location>
</feature>
<feature type="compositionally biased region" description="Gly residues" evidence="2">
    <location>
        <begin position="104"/>
        <end position="114"/>
    </location>
</feature>
<evidence type="ECO:0000256" key="2">
    <source>
        <dbReference type="SAM" id="MobiDB-lite"/>
    </source>
</evidence>
<dbReference type="EnsemblMetazoa" id="GBRI022951-RA">
    <property type="protein sequence ID" value="GBRI022951-PA"/>
    <property type="gene ID" value="GBRI022951"/>
</dbReference>
<keyword evidence="4" id="KW-1185">Reference proteome</keyword>
<keyword evidence="1" id="KW-0175">Coiled coil</keyword>
<feature type="compositionally biased region" description="Basic and acidic residues" evidence="2">
    <location>
        <begin position="652"/>
        <end position="679"/>
    </location>
</feature>
<evidence type="ECO:0000256" key="1">
    <source>
        <dbReference type="SAM" id="Coils"/>
    </source>
</evidence>
<dbReference type="STRING" id="37001.A0A1A9WKH0"/>
<dbReference type="PANTHER" id="PTHR12577:SF6">
    <property type="entry name" value="DACHSHUND, ISOFORM B"/>
    <property type="match status" value="1"/>
</dbReference>
<feature type="compositionally biased region" description="Acidic residues" evidence="2">
    <location>
        <begin position="201"/>
        <end position="216"/>
    </location>
</feature>
<feature type="compositionally biased region" description="Low complexity" evidence="2">
    <location>
        <begin position="507"/>
        <end position="523"/>
    </location>
</feature>
<dbReference type="InterPro" id="IPR052417">
    <property type="entry name" value="Dachshund_domain"/>
</dbReference>
<feature type="compositionally biased region" description="Polar residues" evidence="2">
    <location>
        <begin position="123"/>
        <end position="149"/>
    </location>
</feature>
<evidence type="ECO:0000313" key="4">
    <source>
        <dbReference type="Proteomes" id="UP000091820"/>
    </source>
</evidence>
<dbReference type="GO" id="GO:0005667">
    <property type="term" value="C:transcription regulator complex"/>
    <property type="evidence" value="ECO:0007669"/>
    <property type="project" value="TreeGrafter"/>
</dbReference>
<feature type="compositionally biased region" description="Basic and acidic residues" evidence="2">
    <location>
        <begin position="150"/>
        <end position="175"/>
    </location>
</feature>
<reference evidence="3" key="2">
    <citation type="submission" date="2020-05" db="UniProtKB">
        <authorList>
            <consortium name="EnsemblMetazoa"/>
        </authorList>
    </citation>
    <scope>IDENTIFICATION</scope>
    <source>
        <strain evidence="3">IAEA</strain>
    </source>
</reference>
<feature type="compositionally biased region" description="Low complexity" evidence="2">
    <location>
        <begin position="639"/>
        <end position="651"/>
    </location>
</feature>
<proteinExistence type="predicted"/>
<sequence>MNRLEKSPLLANGYNPPPINHMAFMQINHHPGSALMSPGMPPHGLHARPDSQMLKAAAQSGMSAANMDALARSGIWENCRAAYEDIVKHLERLREERTDERQQLGGGSTGGVGGEQKPRDLSSRNCSPNRQSPVLNLSKSGGNTDQGSNCDERSERSDMHSPSHTIRDDSMERNSRRSIGGGVGGGGGLGSGHGGSGIIGVDDDDDENLSDDNVSDVEDRLGKDEEDLSDNDRDNLSSSSTQRLSLSHNMSHHGTGVSGGSVECVGSGGLNDRDSALPSLTHGSPSHNAAVAALQHQRALNYSTLAAAAAVANGAAGPNGPVTVPVSGGGAGPLTPSEALLNASDASSAAAALAVGSITLGPLAMDPGVPSSTETLLRNIQSLLKVAADNARQQERQITYEKAELKMDVLREREIKDSLERQLVDERKLRVLYQKRYRRERKLRIRFQQQLEGGGKTKSSNGSTTSSSGNVSNNINNNSNNNGGGNGGGPSTNLNCSTNLVNDEVRSSGSDSLHSKHSGSVSDLARKSEQDTDCKENEKSDKSSSTISSSLNTQDDQQNNYNNNNNNNNSSNNNNNNKNHHQQQLHHQHRQHLRESSESPNFKREPTSDHESGSNGGRHSADNQRHHHVQHHHHHHGLTQHQQQQSQQLSDQHNDHERRSMDDRDERNERRNSVDREPNHPPSSQTENSLAVAAAAAAAAAANSKGQWNYPGIDLMATGAFWQNYSESLAQEIELERKTRNANAERDVKSPLAEHPTAYYKNSVLFGSAN</sequence>
<feature type="compositionally biased region" description="Basic and acidic residues" evidence="2">
    <location>
        <begin position="524"/>
        <end position="542"/>
    </location>
</feature>
<dbReference type="PANTHER" id="PTHR12577">
    <property type="entry name" value="DACHSHUND"/>
    <property type="match status" value="1"/>
</dbReference>
<feature type="coiled-coil region" evidence="1">
    <location>
        <begin position="377"/>
        <end position="422"/>
    </location>
</feature>
<dbReference type="Proteomes" id="UP000091820">
    <property type="component" value="Unassembled WGS sequence"/>
</dbReference>
<feature type="compositionally biased region" description="Low complexity" evidence="2">
    <location>
        <begin position="236"/>
        <end position="260"/>
    </location>
</feature>
<feature type="compositionally biased region" description="Low complexity" evidence="2">
    <location>
        <begin position="557"/>
        <end position="577"/>
    </location>
</feature>
<feature type="compositionally biased region" description="Gly residues" evidence="2">
    <location>
        <begin position="179"/>
        <end position="198"/>
    </location>
</feature>
<dbReference type="GO" id="GO:0000978">
    <property type="term" value="F:RNA polymerase II cis-regulatory region sequence-specific DNA binding"/>
    <property type="evidence" value="ECO:0007669"/>
    <property type="project" value="TreeGrafter"/>
</dbReference>
<evidence type="ECO:0008006" key="5">
    <source>
        <dbReference type="Google" id="ProtNLM"/>
    </source>
</evidence>
<feature type="region of interest" description="Disordered" evidence="2">
    <location>
        <begin position="448"/>
        <end position="691"/>
    </location>
</feature>
<protein>
    <recommendedName>
        <fullName evidence="5">Dachshund</fullName>
    </recommendedName>
</protein>
<dbReference type="GO" id="GO:0000981">
    <property type="term" value="F:DNA-binding transcription factor activity, RNA polymerase II-specific"/>
    <property type="evidence" value="ECO:0007669"/>
    <property type="project" value="TreeGrafter"/>
</dbReference>
<feature type="compositionally biased region" description="Basic residues" evidence="2">
    <location>
        <begin position="625"/>
        <end position="638"/>
    </location>
</feature>
<dbReference type="GO" id="GO:0005634">
    <property type="term" value="C:nucleus"/>
    <property type="evidence" value="ECO:0007669"/>
    <property type="project" value="TreeGrafter"/>
</dbReference>
<feature type="compositionally biased region" description="Basic and acidic residues" evidence="2">
    <location>
        <begin position="593"/>
        <end position="612"/>
    </location>
</feature>
<dbReference type="AlphaFoldDB" id="A0A1A9WKH0"/>
<evidence type="ECO:0000313" key="3">
    <source>
        <dbReference type="EnsemblMetazoa" id="GBRI022951-PA"/>
    </source>
</evidence>
<feature type="compositionally biased region" description="Low complexity" evidence="2">
    <location>
        <begin position="457"/>
        <end position="481"/>
    </location>
</feature>